<organism evidence="1 2">
    <name type="scientific">Prosthecobacter fusiformis</name>
    <dbReference type="NCBI Taxonomy" id="48464"/>
    <lineage>
        <taxon>Bacteria</taxon>
        <taxon>Pseudomonadati</taxon>
        <taxon>Verrucomicrobiota</taxon>
        <taxon>Verrucomicrobiia</taxon>
        <taxon>Verrucomicrobiales</taxon>
        <taxon>Verrucomicrobiaceae</taxon>
        <taxon>Prosthecobacter</taxon>
    </lineage>
</organism>
<gene>
    <name evidence="1" type="ORF">EI77_04671</name>
</gene>
<dbReference type="Proteomes" id="UP000295662">
    <property type="component" value="Unassembled WGS sequence"/>
</dbReference>
<evidence type="ECO:0000313" key="1">
    <source>
        <dbReference type="EMBL" id="TDU62506.1"/>
    </source>
</evidence>
<comment type="caution">
    <text evidence="1">The sequence shown here is derived from an EMBL/GenBank/DDBJ whole genome shotgun (WGS) entry which is preliminary data.</text>
</comment>
<protein>
    <submittedName>
        <fullName evidence="1">Uncharacterized protein</fullName>
    </submittedName>
</protein>
<dbReference type="RefSeq" id="WP_133797611.1">
    <property type="nucleotide sequence ID" value="NZ_SOCA01000020.1"/>
</dbReference>
<dbReference type="EMBL" id="SOCA01000020">
    <property type="protein sequence ID" value="TDU62506.1"/>
    <property type="molecule type" value="Genomic_DNA"/>
</dbReference>
<sequence length="209" mass="22833">MNHPLISELQTLASLLEKHPQQAASKQAIILLDKVAKAVRSSIELIKNAALGESPEIQEVLQLLKQVREEPLSEAAVKTMLRPLLKTMPAKKAGADYLAVLASSLEKAGQAAAAKSMLRHHLDRPRFDPSAKTEYELLKQIRNLGQMDASQQKAAKDYLIAKPDLVSNLCEAASISTVKKGKTPGPVPVKKLVDELVKQGKRYAENSSR</sequence>
<name>A0A4R7RJN1_9BACT</name>
<accession>A0A4R7RJN1</accession>
<reference evidence="1 2" key="1">
    <citation type="submission" date="2019-03" db="EMBL/GenBank/DDBJ databases">
        <title>Genomic Encyclopedia of Archaeal and Bacterial Type Strains, Phase II (KMG-II): from individual species to whole genera.</title>
        <authorList>
            <person name="Goeker M."/>
        </authorList>
    </citation>
    <scope>NUCLEOTIDE SEQUENCE [LARGE SCALE GENOMIC DNA]</scope>
    <source>
        <strain evidence="1 2">ATCC 25309</strain>
    </source>
</reference>
<keyword evidence="2" id="KW-1185">Reference proteome</keyword>
<proteinExistence type="predicted"/>
<evidence type="ECO:0000313" key="2">
    <source>
        <dbReference type="Proteomes" id="UP000295662"/>
    </source>
</evidence>
<dbReference type="AlphaFoldDB" id="A0A4R7RJN1"/>